<reference evidence="2" key="1">
    <citation type="journal article" date="2016" name="Genome Announc.">
        <title>Draft Genome Sequences of Five Rapidly Growing Mycobacterium Species, M. thermoresistibile, M. fortuitum subsp. acetamidolyticum, M. canariasense, M. brisbanense, and M. novocastrense.</title>
        <authorList>
            <person name="Katahira K."/>
            <person name="Ogura Y."/>
            <person name="Gotoh Y."/>
            <person name="Hayashi T."/>
        </authorList>
    </citation>
    <scope>NUCLEOTIDE SEQUENCE [LARGE SCALE GENOMIC DNA]</scope>
    <source>
        <strain evidence="2">JCM15654</strain>
    </source>
</reference>
<dbReference type="AlphaFoldDB" id="A0A100W0H5"/>
<keyword evidence="2" id="KW-1185">Reference proteome</keyword>
<name>A0A100W0H5_9MYCO</name>
<protein>
    <submittedName>
        <fullName evidence="1">Uncharacterized protein</fullName>
    </submittedName>
</protein>
<gene>
    <name evidence="1" type="ORF">RMCB_3480</name>
</gene>
<comment type="caution">
    <text evidence="1">The sequence shown here is derived from an EMBL/GenBank/DDBJ whole genome shotgun (WGS) entry which is preliminary data.</text>
</comment>
<reference evidence="2" key="2">
    <citation type="submission" date="2016-02" db="EMBL/GenBank/DDBJ databases">
        <title>Draft genome sequence of five rapidly growing Mycobacterium species.</title>
        <authorList>
            <person name="Katahira K."/>
            <person name="Gotou Y."/>
            <person name="Iida K."/>
            <person name="Ogura Y."/>
            <person name="Hayashi T."/>
        </authorList>
    </citation>
    <scope>NUCLEOTIDE SEQUENCE [LARGE SCALE GENOMIC DNA]</scope>
    <source>
        <strain evidence="2">JCM15654</strain>
    </source>
</reference>
<proteinExistence type="predicted"/>
<evidence type="ECO:0000313" key="2">
    <source>
        <dbReference type="Proteomes" id="UP000069620"/>
    </source>
</evidence>
<sequence>MPKREDTEFAEARRRAFLRRHFSVEVNSYLDDLEDARECAERKTGEILESTLAAATAGRYSNR</sequence>
<accession>A0A100W0H5</accession>
<dbReference type="EMBL" id="BCSX01000028">
    <property type="protein sequence ID" value="GAS89384.1"/>
    <property type="molecule type" value="Genomic_DNA"/>
</dbReference>
<organism evidence="1 2">
    <name type="scientific">Mycolicibacterium brisbanense</name>
    <dbReference type="NCBI Taxonomy" id="146020"/>
    <lineage>
        <taxon>Bacteria</taxon>
        <taxon>Bacillati</taxon>
        <taxon>Actinomycetota</taxon>
        <taxon>Actinomycetes</taxon>
        <taxon>Mycobacteriales</taxon>
        <taxon>Mycobacteriaceae</taxon>
        <taxon>Mycolicibacterium</taxon>
    </lineage>
</organism>
<dbReference type="Proteomes" id="UP000069620">
    <property type="component" value="Unassembled WGS sequence"/>
</dbReference>
<evidence type="ECO:0000313" key="1">
    <source>
        <dbReference type="EMBL" id="GAS89384.1"/>
    </source>
</evidence>